<sequence>MRPRRLHQAIRPGRRLPELEQQQPDPKGTARLLQQAHPHQLMHRPVHRGLGQPGPPGQLRDAERAVPFPELLQQNGRTPDRADLTIVPMSGTHPCMVRITEGDEVSPAREQTPAS</sequence>
<evidence type="ECO:0000256" key="1">
    <source>
        <dbReference type="SAM" id="MobiDB-lite"/>
    </source>
</evidence>
<dbReference type="Proteomes" id="UP000331127">
    <property type="component" value="Unassembled WGS sequence"/>
</dbReference>
<comment type="caution">
    <text evidence="2">The sequence shown here is derived from an EMBL/GenBank/DDBJ whole genome shotgun (WGS) entry which is preliminary data.</text>
</comment>
<name>A0A5M3WN17_9ACTN</name>
<protein>
    <submittedName>
        <fullName evidence="2">Uncharacterized protein</fullName>
    </submittedName>
</protein>
<reference evidence="2 3" key="1">
    <citation type="submission" date="2019-10" db="EMBL/GenBank/DDBJ databases">
        <title>Whole genome shotgun sequence of Acrocarpospora macrocephala NBRC 16266.</title>
        <authorList>
            <person name="Ichikawa N."/>
            <person name="Kimura A."/>
            <person name="Kitahashi Y."/>
            <person name="Komaki H."/>
            <person name="Oguchi A."/>
        </authorList>
    </citation>
    <scope>NUCLEOTIDE SEQUENCE [LARGE SCALE GENOMIC DNA]</scope>
    <source>
        <strain evidence="2 3">NBRC 16266</strain>
    </source>
</reference>
<feature type="compositionally biased region" description="Basic residues" evidence="1">
    <location>
        <begin position="1"/>
        <end position="14"/>
    </location>
</feature>
<organism evidence="2 3">
    <name type="scientific">Acrocarpospora macrocephala</name>
    <dbReference type="NCBI Taxonomy" id="150177"/>
    <lineage>
        <taxon>Bacteria</taxon>
        <taxon>Bacillati</taxon>
        <taxon>Actinomycetota</taxon>
        <taxon>Actinomycetes</taxon>
        <taxon>Streptosporangiales</taxon>
        <taxon>Streptosporangiaceae</taxon>
        <taxon>Acrocarpospora</taxon>
    </lineage>
</organism>
<gene>
    <name evidence="2" type="ORF">Amac_030680</name>
</gene>
<dbReference type="EMBL" id="BLAE01000015">
    <property type="protein sequence ID" value="GES09472.1"/>
    <property type="molecule type" value="Genomic_DNA"/>
</dbReference>
<feature type="region of interest" description="Disordered" evidence="1">
    <location>
        <begin position="1"/>
        <end position="37"/>
    </location>
</feature>
<evidence type="ECO:0000313" key="3">
    <source>
        <dbReference type="Proteomes" id="UP000331127"/>
    </source>
</evidence>
<proteinExistence type="predicted"/>
<dbReference type="AlphaFoldDB" id="A0A5M3WN17"/>
<accession>A0A5M3WN17</accession>
<keyword evidence="3" id="KW-1185">Reference proteome</keyword>
<evidence type="ECO:0000313" key="2">
    <source>
        <dbReference type="EMBL" id="GES09472.1"/>
    </source>
</evidence>